<organism evidence="2 3">
    <name type="scientific">Flectobacillus longus</name>
    <dbReference type="NCBI Taxonomy" id="2984207"/>
    <lineage>
        <taxon>Bacteria</taxon>
        <taxon>Pseudomonadati</taxon>
        <taxon>Bacteroidota</taxon>
        <taxon>Cytophagia</taxon>
        <taxon>Cytophagales</taxon>
        <taxon>Flectobacillaceae</taxon>
        <taxon>Flectobacillus</taxon>
    </lineage>
</organism>
<dbReference type="InterPro" id="IPR018958">
    <property type="entry name" value="Knr4/Smi1-like_dom"/>
</dbReference>
<dbReference type="RefSeq" id="WP_283368139.1">
    <property type="nucleotide sequence ID" value="NZ_JASHID010000001.1"/>
</dbReference>
<dbReference type="EMBL" id="JASHID010000001">
    <property type="protein sequence ID" value="MDI9862776.1"/>
    <property type="molecule type" value="Genomic_DNA"/>
</dbReference>
<dbReference type="InterPro" id="IPR037883">
    <property type="entry name" value="Knr4/Smi1-like_sf"/>
</dbReference>
<evidence type="ECO:0000313" key="3">
    <source>
        <dbReference type="Proteomes" id="UP001236569"/>
    </source>
</evidence>
<evidence type="ECO:0000313" key="2">
    <source>
        <dbReference type="EMBL" id="MDI9862776.1"/>
    </source>
</evidence>
<accession>A0ABT6YGQ4</accession>
<feature type="domain" description="Knr4/Smi1-like" evidence="1">
    <location>
        <begin position="28"/>
        <end position="153"/>
    </location>
</feature>
<dbReference type="Proteomes" id="UP001236569">
    <property type="component" value="Unassembled WGS sequence"/>
</dbReference>
<gene>
    <name evidence="2" type="ORF">QM480_00465</name>
</gene>
<name>A0ABT6YGQ4_9BACT</name>
<comment type="caution">
    <text evidence="2">The sequence shown here is derived from an EMBL/GenBank/DDBJ whole genome shotgun (WGS) entry which is preliminary data.</text>
</comment>
<sequence length="163" mass="19451">MVKLFNYYDMTYLSQFPSRFLNHPKNVGCTEDEIKEMESFYGFKFPEAYCEYLACMGETSYYMSVYAYTSGLAYWNYEYMRTHAKWVLDIYNEGYDTKTTFDNNFIIFAMHDESFLFMKSNEGENPPVYVFGADGPGSEVRRCDNSFTEYLFCHCWSFTQQRE</sequence>
<keyword evidence="3" id="KW-1185">Reference proteome</keyword>
<dbReference type="SUPFAM" id="SSF160631">
    <property type="entry name" value="SMI1/KNR4-like"/>
    <property type="match status" value="1"/>
</dbReference>
<dbReference type="Gene3D" id="3.40.1580.10">
    <property type="entry name" value="SMI1/KNR4-like"/>
    <property type="match status" value="1"/>
</dbReference>
<reference evidence="2 3" key="1">
    <citation type="submission" date="2023-05" db="EMBL/GenBank/DDBJ databases">
        <title>Novel species of genus Flectobacillus isolated from stream in China.</title>
        <authorList>
            <person name="Lu H."/>
        </authorList>
    </citation>
    <scope>NUCLEOTIDE SEQUENCE [LARGE SCALE GENOMIC DNA]</scope>
    <source>
        <strain evidence="2 3">DC10W</strain>
    </source>
</reference>
<protein>
    <submittedName>
        <fullName evidence="2">SMI1/KNR4 family protein</fullName>
    </submittedName>
</protein>
<dbReference type="Pfam" id="PF09346">
    <property type="entry name" value="SMI1_KNR4"/>
    <property type="match status" value="1"/>
</dbReference>
<evidence type="ECO:0000259" key="1">
    <source>
        <dbReference type="SMART" id="SM00860"/>
    </source>
</evidence>
<dbReference type="SMART" id="SM00860">
    <property type="entry name" value="SMI1_KNR4"/>
    <property type="match status" value="1"/>
</dbReference>
<proteinExistence type="predicted"/>